<sequence>MTKEVLIHLKGMQTTDETHGPDEPLELITTGEYYYRNDTHYLLYDEQMEGLDEPVHNMVKIRPGHMEVRKKGPVQTNMVFEEEKQNLTCYQTPYGPIQMEITTTGVNFGEEEELLEVKTEYVLGMNGQKVADCRMHIRVTPKGSKGTTFFES</sequence>
<dbReference type="SUPFAM" id="SSF50814">
    <property type="entry name" value="Lipocalins"/>
    <property type="match status" value="1"/>
</dbReference>
<reference evidence="1 2" key="1">
    <citation type="submission" date="2019-01" db="EMBL/GenBank/DDBJ databases">
        <title>Blautia sp. nov. KGMB01111 isolated human feces.</title>
        <authorList>
            <person name="Park J.-E."/>
            <person name="Kim J.-S."/>
            <person name="Park S.-H."/>
        </authorList>
    </citation>
    <scope>NUCLEOTIDE SEQUENCE [LARGE SCALE GENOMIC DNA]</scope>
    <source>
        <strain evidence="1 2">KGMB01111</strain>
    </source>
</reference>
<gene>
    <name evidence="1" type="ORF">ETP43_13090</name>
</gene>
<dbReference type="InterPro" id="IPR015231">
    <property type="entry name" value="DUF1934"/>
</dbReference>
<evidence type="ECO:0000313" key="1">
    <source>
        <dbReference type="EMBL" id="RXS76043.1"/>
    </source>
</evidence>
<dbReference type="OrthoDB" id="1680906at2"/>
<organism evidence="1 2">
    <name type="scientific">Blautia faecicola</name>
    <dbReference type="NCBI Taxonomy" id="2509240"/>
    <lineage>
        <taxon>Bacteria</taxon>
        <taxon>Bacillati</taxon>
        <taxon>Bacillota</taxon>
        <taxon>Clostridia</taxon>
        <taxon>Lachnospirales</taxon>
        <taxon>Lachnospiraceae</taxon>
        <taxon>Blautia</taxon>
    </lineage>
</organism>
<name>A0A4Q1RJX7_9FIRM</name>
<dbReference type="RefSeq" id="WP_129258543.1">
    <property type="nucleotide sequence ID" value="NZ_DAWBJR010000034.1"/>
</dbReference>
<protein>
    <submittedName>
        <fullName evidence="1">DUF1934 domain-containing protein</fullName>
    </submittedName>
</protein>
<dbReference type="InterPro" id="IPR012674">
    <property type="entry name" value="Calycin"/>
</dbReference>
<dbReference type="Pfam" id="PF09148">
    <property type="entry name" value="DUF1934"/>
    <property type="match status" value="1"/>
</dbReference>
<evidence type="ECO:0000313" key="2">
    <source>
        <dbReference type="Proteomes" id="UP000290106"/>
    </source>
</evidence>
<proteinExistence type="predicted"/>
<comment type="caution">
    <text evidence="1">The sequence shown here is derived from an EMBL/GenBank/DDBJ whole genome shotgun (WGS) entry which is preliminary data.</text>
</comment>
<dbReference type="Gene3D" id="2.40.128.20">
    <property type="match status" value="1"/>
</dbReference>
<dbReference type="Proteomes" id="UP000290106">
    <property type="component" value="Unassembled WGS sequence"/>
</dbReference>
<accession>A0A4Q1RJX7</accession>
<dbReference type="AlphaFoldDB" id="A0A4Q1RJX7"/>
<dbReference type="EMBL" id="SDKC01000001">
    <property type="protein sequence ID" value="RXS76043.1"/>
    <property type="molecule type" value="Genomic_DNA"/>
</dbReference>
<keyword evidence="2" id="KW-1185">Reference proteome</keyword>